<dbReference type="InterPro" id="IPR034444">
    <property type="entry name" value="Nuo17.8"/>
</dbReference>
<evidence type="ECO:0008006" key="3">
    <source>
        <dbReference type="Google" id="ProtNLM"/>
    </source>
</evidence>
<dbReference type="STRING" id="452589.G9P915"/>
<dbReference type="PANTHER" id="PTHR42100:SF1">
    <property type="entry name" value="OXIDOREDUCTASE 178 KDA SUBUNIT, PUTATIVE (AFU_ORTHOLOGUE AFUA_8G04320)-RELATED"/>
    <property type="match status" value="1"/>
</dbReference>
<name>G9P915_HYPAI</name>
<dbReference type="AlphaFoldDB" id="G9P915"/>
<organism evidence="1 2">
    <name type="scientific">Hypocrea atroviridis (strain ATCC 20476 / IMI 206040)</name>
    <name type="common">Trichoderma atroviride</name>
    <dbReference type="NCBI Taxonomy" id="452589"/>
    <lineage>
        <taxon>Eukaryota</taxon>
        <taxon>Fungi</taxon>
        <taxon>Dikarya</taxon>
        <taxon>Ascomycota</taxon>
        <taxon>Pezizomycotina</taxon>
        <taxon>Sordariomycetes</taxon>
        <taxon>Hypocreomycetidae</taxon>
        <taxon>Hypocreales</taxon>
        <taxon>Hypocreaceae</taxon>
        <taxon>Trichoderma</taxon>
    </lineage>
</organism>
<keyword evidence="2" id="KW-1185">Reference proteome</keyword>
<gene>
    <name evidence="1" type="ORF">TRIATDRAFT_8983</name>
</gene>
<evidence type="ECO:0000313" key="2">
    <source>
        <dbReference type="Proteomes" id="UP000005426"/>
    </source>
</evidence>
<dbReference type="GO" id="GO:0005739">
    <property type="term" value="C:mitochondrion"/>
    <property type="evidence" value="ECO:0007669"/>
    <property type="project" value="InterPro"/>
</dbReference>
<dbReference type="PANTHER" id="PTHR42100">
    <property type="entry name" value="OXIDOREDUCTASE 178 KDA SUBUNIT, PUTATIVE (AFU_ORTHOLOGUE AFUA_8G04320)-RELATED"/>
    <property type="match status" value="1"/>
</dbReference>
<dbReference type="OrthoDB" id="2120038at2759"/>
<proteinExistence type="predicted"/>
<accession>G9P915</accession>
<sequence>MFAARQRAVCAARQLQRTCRTYASEAHGHHSSAPVSESFGKGSVLTLGALLGTILVFQFRPQESETWNGVLAKYRSKAEDWEAINSLHTKAAEQAGYDRNLFENASTKRAFVDVAYPEYLMLRTTIHRAFTSHAQRNIQAGHLPNIDHVVEHYRQQHLKVEEKKATKLA</sequence>
<comment type="caution">
    <text evidence="1">The sequence shown here is derived from an EMBL/GenBank/DDBJ whole genome shotgun (WGS) entry which is preliminary data.</text>
</comment>
<feature type="non-terminal residue" evidence="1">
    <location>
        <position position="169"/>
    </location>
</feature>
<dbReference type="EMBL" id="ABDG02000027">
    <property type="protein sequence ID" value="EHK41043.1"/>
    <property type="molecule type" value="Genomic_DNA"/>
</dbReference>
<evidence type="ECO:0000313" key="1">
    <source>
        <dbReference type="EMBL" id="EHK41043.1"/>
    </source>
</evidence>
<dbReference type="Proteomes" id="UP000005426">
    <property type="component" value="Unassembled WGS sequence"/>
</dbReference>
<dbReference type="OMA" id="RNIQAGH"/>
<dbReference type="HOGENOM" id="CLU_095735_0_0_1"/>
<reference evidence="1 2" key="1">
    <citation type="journal article" date="2011" name="Genome Biol.">
        <title>Comparative genome sequence analysis underscores mycoparasitism as the ancestral life style of Trichoderma.</title>
        <authorList>
            <person name="Kubicek C.P."/>
            <person name="Herrera-Estrella A."/>
            <person name="Seidl-Seiboth V."/>
            <person name="Martinez D.A."/>
            <person name="Druzhinina I.S."/>
            <person name="Thon M."/>
            <person name="Zeilinger S."/>
            <person name="Casas-Flores S."/>
            <person name="Horwitz B.A."/>
            <person name="Mukherjee P.K."/>
            <person name="Mukherjee M."/>
            <person name="Kredics L."/>
            <person name="Alcaraz L.D."/>
            <person name="Aerts A."/>
            <person name="Antal Z."/>
            <person name="Atanasova L."/>
            <person name="Cervantes-Badillo M.G."/>
            <person name="Challacombe J."/>
            <person name="Chertkov O."/>
            <person name="McCluskey K."/>
            <person name="Coulpier F."/>
            <person name="Deshpande N."/>
            <person name="von Doehren H."/>
            <person name="Ebbole D.J."/>
            <person name="Esquivel-Naranjo E.U."/>
            <person name="Fekete E."/>
            <person name="Flipphi M."/>
            <person name="Glaser F."/>
            <person name="Gomez-Rodriguez E.Y."/>
            <person name="Gruber S."/>
            <person name="Han C."/>
            <person name="Henrissat B."/>
            <person name="Hermosa R."/>
            <person name="Hernandez-Onate M."/>
            <person name="Karaffa L."/>
            <person name="Kosti I."/>
            <person name="Le Crom S."/>
            <person name="Lindquist E."/>
            <person name="Lucas S."/>
            <person name="Luebeck M."/>
            <person name="Luebeck P.S."/>
            <person name="Margeot A."/>
            <person name="Metz B."/>
            <person name="Misra M."/>
            <person name="Nevalainen H."/>
            <person name="Omann M."/>
            <person name="Packer N."/>
            <person name="Perrone G."/>
            <person name="Uresti-Rivera E.E."/>
            <person name="Salamov A."/>
            <person name="Schmoll M."/>
            <person name="Seiboth B."/>
            <person name="Shapiro H."/>
            <person name="Sukno S."/>
            <person name="Tamayo-Ramos J.A."/>
            <person name="Tisch D."/>
            <person name="Wiest A."/>
            <person name="Wilkinson H.H."/>
            <person name="Zhang M."/>
            <person name="Coutinho P.M."/>
            <person name="Kenerley C.M."/>
            <person name="Monte E."/>
            <person name="Baker S.E."/>
            <person name="Grigoriev I.V."/>
        </authorList>
    </citation>
    <scope>NUCLEOTIDE SEQUENCE [LARGE SCALE GENOMIC DNA]</scope>
    <source>
        <strain evidence="2">ATCC 20476 / IMI 206040</strain>
    </source>
</reference>
<protein>
    <recommendedName>
        <fullName evidence="3">NADH-ubiquinone oxidoreductase 17.8 kDa subunit</fullName>
    </recommendedName>
</protein>
<dbReference type="eggNOG" id="ENOG502S7GA">
    <property type="taxonomic scope" value="Eukaryota"/>
</dbReference>